<accession>A0A9X4AJF7</accession>
<evidence type="ECO:0000313" key="1">
    <source>
        <dbReference type="EMBL" id="MDC3420355.1"/>
    </source>
</evidence>
<protein>
    <submittedName>
        <fullName evidence="1">Uncharacterized protein</fullName>
    </submittedName>
</protein>
<dbReference type="Proteomes" id="UP001145072">
    <property type="component" value="Unassembled WGS sequence"/>
</dbReference>
<name>A0A9X4AJF7_9BACI</name>
<keyword evidence="2" id="KW-1185">Reference proteome</keyword>
<sequence length="88" mass="10377">MIELQDLDTFKNAAVKVCIHGKQGEDQAPWQDKKVYKVELCPDQTHVRIYFDDHYFFAVPLHASVEQNENEWIAYDQDAKLYYAINIL</sequence>
<organism evidence="1 2">
    <name type="scientific">Aquibacillus koreensis</name>
    <dbReference type="NCBI Taxonomy" id="279446"/>
    <lineage>
        <taxon>Bacteria</taxon>
        <taxon>Bacillati</taxon>
        <taxon>Bacillota</taxon>
        <taxon>Bacilli</taxon>
        <taxon>Bacillales</taxon>
        <taxon>Bacillaceae</taxon>
        <taxon>Aquibacillus</taxon>
    </lineage>
</organism>
<reference evidence="1" key="1">
    <citation type="submission" date="2022-06" db="EMBL/GenBank/DDBJ databases">
        <title>Aquibacillus sp. a new bacterium isolated from soil saline samples.</title>
        <authorList>
            <person name="Galisteo C."/>
            <person name="De La Haba R."/>
            <person name="Sanchez-Porro C."/>
            <person name="Ventosa A."/>
        </authorList>
    </citation>
    <scope>NUCLEOTIDE SEQUENCE</scope>
    <source>
        <strain evidence="1">JCM 12387</strain>
    </source>
</reference>
<dbReference type="AlphaFoldDB" id="A0A9X4AJF7"/>
<comment type="caution">
    <text evidence="1">The sequence shown here is derived from an EMBL/GenBank/DDBJ whole genome shotgun (WGS) entry which is preliminary data.</text>
</comment>
<evidence type="ECO:0000313" key="2">
    <source>
        <dbReference type="Proteomes" id="UP001145072"/>
    </source>
</evidence>
<proteinExistence type="predicted"/>
<gene>
    <name evidence="1" type="ORF">NC661_08255</name>
</gene>
<dbReference type="EMBL" id="JAMQJZ010000005">
    <property type="protein sequence ID" value="MDC3420355.1"/>
    <property type="molecule type" value="Genomic_DNA"/>
</dbReference>
<dbReference type="RefSeq" id="WP_259868976.1">
    <property type="nucleotide sequence ID" value="NZ_JAMQJZ010000005.1"/>
</dbReference>